<feature type="domain" description="Cation-transporting P-type ATPase N-terminal" evidence="20">
    <location>
        <begin position="2"/>
        <end position="76"/>
    </location>
</feature>
<evidence type="ECO:0000256" key="18">
    <source>
        <dbReference type="ARBA" id="ARBA00048694"/>
    </source>
</evidence>
<dbReference type="InterPro" id="IPR036412">
    <property type="entry name" value="HAD-like_sf"/>
</dbReference>
<keyword evidence="9" id="KW-0479">Metal-binding</keyword>
<dbReference type="KEGG" id="scib:HUG20_12205"/>
<proteinExistence type="inferred from homology"/>
<dbReference type="InterPro" id="IPR006068">
    <property type="entry name" value="ATPase_P-typ_cation-transptr_C"/>
</dbReference>
<evidence type="ECO:0000256" key="15">
    <source>
        <dbReference type="ARBA" id="ARBA00022989"/>
    </source>
</evidence>
<evidence type="ECO:0000256" key="9">
    <source>
        <dbReference type="ARBA" id="ARBA00022723"/>
    </source>
</evidence>
<protein>
    <recommendedName>
        <fullName evidence="3">P-type Ca(2+) transporter</fullName>
        <ecNumber evidence="3">7.2.2.10</ecNumber>
    </recommendedName>
</protein>
<dbReference type="SFLD" id="SFLDF00027">
    <property type="entry name" value="p-type_atpase"/>
    <property type="match status" value="1"/>
</dbReference>
<keyword evidence="6" id="KW-0597">Phosphoprotein</keyword>
<evidence type="ECO:0000256" key="7">
    <source>
        <dbReference type="ARBA" id="ARBA00022568"/>
    </source>
</evidence>
<evidence type="ECO:0000256" key="16">
    <source>
        <dbReference type="ARBA" id="ARBA00023065"/>
    </source>
</evidence>
<organism evidence="21 22">
    <name type="scientific">Salicibibacter cibi</name>
    <dbReference type="NCBI Taxonomy" id="2743001"/>
    <lineage>
        <taxon>Bacteria</taxon>
        <taxon>Bacillati</taxon>
        <taxon>Bacillota</taxon>
        <taxon>Bacilli</taxon>
        <taxon>Bacillales</taxon>
        <taxon>Bacillaceae</taxon>
        <taxon>Salicibibacter</taxon>
    </lineage>
</organism>
<dbReference type="GO" id="GO:0140352">
    <property type="term" value="P:export from cell"/>
    <property type="evidence" value="ECO:0007669"/>
    <property type="project" value="UniProtKB-ARBA"/>
</dbReference>
<dbReference type="GO" id="GO:0005524">
    <property type="term" value="F:ATP binding"/>
    <property type="evidence" value="ECO:0007669"/>
    <property type="project" value="UniProtKB-KW"/>
</dbReference>
<dbReference type="NCBIfam" id="TIGR01494">
    <property type="entry name" value="ATPase_P-type"/>
    <property type="match status" value="2"/>
</dbReference>
<dbReference type="SFLD" id="SFLDS00003">
    <property type="entry name" value="Haloacid_Dehalogenase"/>
    <property type="match status" value="1"/>
</dbReference>
<keyword evidence="14" id="KW-1278">Translocase</keyword>
<dbReference type="FunFam" id="3.40.50.1000:FF:000028">
    <property type="entry name" value="Calcium-transporting P-type ATPase, putative"/>
    <property type="match status" value="1"/>
</dbReference>
<keyword evidence="5" id="KW-1003">Cell membrane</keyword>
<dbReference type="InterPro" id="IPR059000">
    <property type="entry name" value="ATPase_P-type_domA"/>
</dbReference>
<keyword evidence="16" id="KW-0406">Ion transport</keyword>
<dbReference type="GO" id="GO:0046872">
    <property type="term" value="F:metal ion binding"/>
    <property type="evidence" value="ECO:0007669"/>
    <property type="project" value="UniProtKB-KW"/>
</dbReference>
<evidence type="ECO:0000256" key="6">
    <source>
        <dbReference type="ARBA" id="ARBA00022553"/>
    </source>
</evidence>
<dbReference type="NCBIfam" id="TIGR01116">
    <property type="entry name" value="ATPase-IIA1_Ca"/>
    <property type="match status" value="1"/>
</dbReference>
<dbReference type="InterPro" id="IPR008250">
    <property type="entry name" value="ATPase_P-typ_transduc_dom_A_sf"/>
</dbReference>
<dbReference type="InterPro" id="IPR044492">
    <property type="entry name" value="P_typ_ATPase_HD_dom"/>
</dbReference>
<evidence type="ECO:0000256" key="4">
    <source>
        <dbReference type="ARBA" id="ARBA00022448"/>
    </source>
</evidence>
<feature type="transmembrane region" description="Helical" evidence="19">
    <location>
        <begin position="699"/>
        <end position="720"/>
    </location>
</feature>
<dbReference type="PROSITE" id="PS00154">
    <property type="entry name" value="ATPASE_E1_E2"/>
    <property type="match status" value="1"/>
</dbReference>
<feature type="transmembrane region" description="Helical" evidence="19">
    <location>
        <begin position="726"/>
        <end position="748"/>
    </location>
</feature>
<dbReference type="Pfam" id="PF00122">
    <property type="entry name" value="E1-E2_ATPase"/>
    <property type="match status" value="1"/>
</dbReference>
<evidence type="ECO:0000256" key="11">
    <source>
        <dbReference type="ARBA" id="ARBA00022837"/>
    </source>
</evidence>
<feature type="transmembrane region" description="Helical" evidence="19">
    <location>
        <begin position="776"/>
        <end position="797"/>
    </location>
</feature>
<evidence type="ECO:0000256" key="2">
    <source>
        <dbReference type="ARBA" id="ARBA00005675"/>
    </source>
</evidence>
<dbReference type="InterPro" id="IPR023299">
    <property type="entry name" value="ATPase_P-typ_cyto_dom_N"/>
</dbReference>
<evidence type="ECO:0000256" key="8">
    <source>
        <dbReference type="ARBA" id="ARBA00022692"/>
    </source>
</evidence>
<keyword evidence="10" id="KW-0547">Nucleotide-binding</keyword>
<dbReference type="FunFam" id="3.40.50.1000:FF:000001">
    <property type="entry name" value="Phospholipid-transporting ATPase IC"/>
    <property type="match status" value="1"/>
</dbReference>
<evidence type="ECO:0000313" key="22">
    <source>
        <dbReference type="Proteomes" id="UP000595349"/>
    </source>
</evidence>
<feature type="transmembrane region" description="Helical" evidence="19">
    <location>
        <begin position="876"/>
        <end position="895"/>
    </location>
</feature>
<dbReference type="SUPFAM" id="SSF81665">
    <property type="entry name" value="Calcium ATPase, transmembrane domain M"/>
    <property type="match status" value="1"/>
</dbReference>
<dbReference type="InterPro" id="IPR004014">
    <property type="entry name" value="ATPase_P-typ_cation-transptr_N"/>
</dbReference>
<evidence type="ECO:0000256" key="5">
    <source>
        <dbReference type="ARBA" id="ARBA00022475"/>
    </source>
</evidence>
<dbReference type="SFLD" id="SFLDG00002">
    <property type="entry name" value="C1.7:_P-type_atpase_like"/>
    <property type="match status" value="1"/>
</dbReference>
<evidence type="ECO:0000256" key="14">
    <source>
        <dbReference type="ARBA" id="ARBA00022967"/>
    </source>
</evidence>
<dbReference type="RefSeq" id="WP_200084953.1">
    <property type="nucleotide sequence ID" value="NZ_CP054706.1"/>
</dbReference>
<dbReference type="InterPro" id="IPR050510">
    <property type="entry name" value="Cation_transp_ATPase_P-type"/>
</dbReference>
<dbReference type="PRINTS" id="PR00119">
    <property type="entry name" value="CATATPASE"/>
</dbReference>
<dbReference type="InterPro" id="IPR023214">
    <property type="entry name" value="HAD_sf"/>
</dbReference>
<dbReference type="SMART" id="SM00831">
    <property type="entry name" value="Cation_ATPase_N"/>
    <property type="match status" value="1"/>
</dbReference>
<dbReference type="PRINTS" id="PR00120">
    <property type="entry name" value="HATPASE"/>
</dbReference>
<dbReference type="SUPFAM" id="SSF81653">
    <property type="entry name" value="Calcium ATPase, transduction domain A"/>
    <property type="match status" value="1"/>
</dbReference>
<keyword evidence="15 19" id="KW-1133">Transmembrane helix</keyword>
<comment type="catalytic activity">
    <reaction evidence="18">
        <text>Ca(2+)(in) + ATP + H2O = Ca(2+)(out) + ADP + phosphate + H(+)</text>
        <dbReference type="Rhea" id="RHEA:18105"/>
        <dbReference type="ChEBI" id="CHEBI:15377"/>
        <dbReference type="ChEBI" id="CHEBI:15378"/>
        <dbReference type="ChEBI" id="CHEBI:29108"/>
        <dbReference type="ChEBI" id="CHEBI:30616"/>
        <dbReference type="ChEBI" id="CHEBI:43474"/>
        <dbReference type="ChEBI" id="CHEBI:456216"/>
        <dbReference type="EC" id="7.2.2.10"/>
    </reaction>
</comment>
<reference evidence="21 22" key="1">
    <citation type="submission" date="2020-06" db="EMBL/GenBank/DDBJ databases">
        <title>Genomic analysis of Salicibibacter sp. NKC21-4.</title>
        <authorList>
            <person name="Oh Y.J."/>
        </authorList>
    </citation>
    <scope>NUCLEOTIDE SEQUENCE [LARGE SCALE GENOMIC DNA]</scope>
    <source>
        <strain evidence="21 22">NKC21-4</strain>
    </source>
</reference>
<evidence type="ECO:0000256" key="3">
    <source>
        <dbReference type="ARBA" id="ARBA00012790"/>
    </source>
</evidence>
<dbReference type="PANTHER" id="PTHR43294">
    <property type="entry name" value="SODIUM/POTASSIUM-TRANSPORTING ATPASE SUBUNIT ALPHA"/>
    <property type="match status" value="1"/>
</dbReference>
<keyword evidence="17 19" id="KW-0472">Membrane</keyword>
<feature type="transmembrane region" description="Helical" evidence="19">
    <location>
        <begin position="841"/>
        <end position="861"/>
    </location>
</feature>
<keyword evidence="22" id="KW-1185">Reference proteome</keyword>
<dbReference type="GO" id="GO:0005886">
    <property type="term" value="C:plasma membrane"/>
    <property type="evidence" value="ECO:0007669"/>
    <property type="project" value="UniProtKB-SubCell"/>
</dbReference>
<evidence type="ECO:0000256" key="1">
    <source>
        <dbReference type="ARBA" id="ARBA00004651"/>
    </source>
</evidence>
<evidence type="ECO:0000259" key="20">
    <source>
        <dbReference type="SMART" id="SM00831"/>
    </source>
</evidence>
<evidence type="ECO:0000256" key="19">
    <source>
        <dbReference type="SAM" id="Phobius"/>
    </source>
</evidence>
<feature type="transmembrane region" description="Helical" evidence="19">
    <location>
        <begin position="803"/>
        <end position="820"/>
    </location>
</feature>
<comment type="similarity">
    <text evidence="2">Belongs to the cation transport ATPase (P-type) (TC 3.A.3) family. Type IIA subfamily.</text>
</comment>
<keyword evidence="8 19" id="KW-0812">Transmembrane</keyword>
<dbReference type="GO" id="GO:0016887">
    <property type="term" value="F:ATP hydrolysis activity"/>
    <property type="evidence" value="ECO:0007669"/>
    <property type="project" value="InterPro"/>
</dbReference>
<dbReference type="InterPro" id="IPR005782">
    <property type="entry name" value="P-type_ATPase_IIA"/>
</dbReference>
<dbReference type="Gene3D" id="3.40.50.1000">
    <property type="entry name" value="HAD superfamily/HAD-like"/>
    <property type="match status" value="1"/>
</dbReference>
<keyword evidence="11" id="KW-0106">Calcium</keyword>
<evidence type="ECO:0000256" key="17">
    <source>
        <dbReference type="ARBA" id="ARBA00023136"/>
    </source>
</evidence>
<dbReference type="EC" id="7.2.2.10" evidence="3"/>
<dbReference type="SUPFAM" id="SSF81660">
    <property type="entry name" value="Metal cation-transporting ATPase, ATP-binding domain N"/>
    <property type="match status" value="1"/>
</dbReference>
<dbReference type="FunFam" id="1.20.1110.10:FF:000065">
    <property type="entry name" value="Sarcoplasmic/endoplasmic reticulum calcium ATPase 1"/>
    <property type="match status" value="1"/>
</dbReference>
<feature type="transmembrane region" description="Helical" evidence="19">
    <location>
        <begin position="268"/>
        <end position="296"/>
    </location>
</feature>
<evidence type="ECO:0000256" key="12">
    <source>
        <dbReference type="ARBA" id="ARBA00022840"/>
    </source>
</evidence>
<dbReference type="Pfam" id="PF00689">
    <property type="entry name" value="Cation_ATPase_C"/>
    <property type="match status" value="1"/>
</dbReference>
<keyword evidence="7" id="KW-0109">Calcium transport</keyword>
<dbReference type="Gene3D" id="3.40.1110.10">
    <property type="entry name" value="Calcium-transporting ATPase, cytoplasmic domain N"/>
    <property type="match status" value="1"/>
</dbReference>
<keyword evidence="12" id="KW-0067">ATP-binding</keyword>
<comment type="subcellular location">
    <subcellularLocation>
        <location evidence="1">Cell membrane</location>
        <topology evidence="1">Multi-pass membrane protein</topology>
    </subcellularLocation>
</comment>
<dbReference type="PANTHER" id="PTHR43294:SF21">
    <property type="entry name" value="CATION TRANSPORTING ATPASE"/>
    <property type="match status" value="1"/>
</dbReference>
<gene>
    <name evidence="21" type="ORF">HUG20_12205</name>
</gene>
<dbReference type="Gene3D" id="1.20.1110.10">
    <property type="entry name" value="Calcium-transporting ATPase, transmembrane domain"/>
    <property type="match status" value="1"/>
</dbReference>
<keyword evidence="13" id="KW-0460">Magnesium</keyword>
<feature type="transmembrane region" description="Helical" evidence="19">
    <location>
        <begin position="59"/>
        <end position="74"/>
    </location>
</feature>
<dbReference type="InterPro" id="IPR001757">
    <property type="entry name" value="P_typ_ATPase"/>
</dbReference>
<dbReference type="Proteomes" id="UP000595349">
    <property type="component" value="Chromosome"/>
</dbReference>
<feature type="transmembrane region" description="Helical" evidence="19">
    <location>
        <begin position="244"/>
        <end position="262"/>
    </location>
</feature>
<accession>A0A7T7CFY7</accession>
<dbReference type="Pfam" id="PF13246">
    <property type="entry name" value="Cation_ATPase"/>
    <property type="match status" value="1"/>
</dbReference>
<dbReference type="InterPro" id="IPR023298">
    <property type="entry name" value="ATPase_P-typ_TM_dom_sf"/>
</dbReference>
<evidence type="ECO:0000256" key="13">
    <source>
        <dbReference type="ARBA" id="ARBA00022842"/>
    </source>
</evidence>
<dbReference type="GO" id="GO:0005388">
    <property type="term" value="F:P-type calcium transporter activity"/>
    <property type="evidence" value="ECO:0007669"/>
    <property type="project" value="UniProtKB-EC"/>
</dbReference>
<dbReference type="EMBL" id="CP054706">
    <property type="protein sequence ID" value="QQK80584.1"/>
    <property type="molecule type" value="Genomic_DNA"/>
</dbReference>
<dbReference type="FunFam" id="2.70.150.10:FF:000016">
    <property type="entry name" value="Calcium-transporting P-type ATPase putative"/>
    <property type="match status" value="1"/>
</dbReference>
<keyword evidence="4" id="KW-0813">Transport</keyword>
<sequence length="900" mass="98038">MKWHQTDPYALYKSLNTDVGTGLDSKEAVRRLQKYGANKLLEEKRTPCPILFIEQFKDFMVLILLVATFVSGLLGEYIDALVIIGIVTVNAILGFAQERKAENSLHALKELSAPEVNVLRDGRWQSLPSADVVPGDVIQLDNGARISADIRLVESMRLAIEESSLTGESLPAEKNADPIAAESVALADRHNMAFAGTMVSRGRGKGIVVDTGMKTEMGKIAHLLQSTETQMTPLQHRLAQLGKILIVGAILLTALIVFLGILQGQPVYQMFIAGVSLAVAAIPEGLPAIVTVALALGVQRMIRHKAIVRRLPAVETLGCASVICSDKTGTLTKNDMTVTKLWTWTEEWDVEGEGLDASFSKDRSAANPAKSQEASELLMYGLVCNNAEMIKTEPTRGPKIQKHEDVEITGEPTESALVLAAARAGVFPEKAARKFHRLDEMPFDSTRKRMTVIVKDQNGRRFVITKGAPDVLISKCATARIEGEDRPLTPALRAQWDKMVSRMAKQALRTIAIAIKPLPKDVNYEAADVERDMTLIGLQAMMDPPRSDVKAAIKQCREAGIKTVMITGDHMETARAVAHDLDMLPVHGEVLTGEQLDAMDEQTLHRVVGKTYVFARVSPEHKLRIVKAVQQNGHVVAMTGDGVNDAPALKAADIGVAMGRSGTDVAKEAAALVLADDKFSTIKAAIEEGRNIYDNIRKFIRYMLASNVGEILVMLFALLLGLPLPLVAIQILWINLVTDGLPAMALGVDRAESDVMKRNPRNPREGIFARGLGTKVLTRGLLIGLVSLAAFVITLYGTGIPELTHAQTIAFATLVMAQLIHVFDCRSEYSVFHRSPFENKALLWAVLSSVVLMLLVIYVPVLQPIFYTTALGLNDWLLILGLSAIPTVALAGGGMRKKER</sequence>
<dbReference type="Gene3D" id="2.70.150.10">
    <property type="entry name" value="Calcium-transporting ATPase, cytoplasmic transduction domain A"/>
    <property type="match status" value="1"/>
</dbReference>
<dbReference type="InterPro" id="IPR018303">
    <property type="entry name" value="ATPase_P-typ_P_site"/>
</dbReference>
<dbReference type="SUPFAM" id="SSF56784">
    <property type="entry name" value="HAD-like"/>
    <property type="match status" value="1"/>
</dbReference>
<dbReference type="AlphaFoldDB" id="A0A7T7CFY7"/>
<evidence type="ECO:0000256" key="10">
    <source>
        <dbReference type="ARBA" id="ARBA00022741"/>
    </source>
</evidence>
<evidence type="ECO:0000313" key="21">
    <source>
        <dbReference type="EMBL" id="QQK80584.1"/>
    </source>
</evidence>
<dbReference type="Pfam" id="PF00690">
    <property type="entry name" value="Cation_ATPase_N"/>
    <property type="match status" value="1"/>
</dbReference>
<name>A0A7T7CFY7_9BACI</name>